<dbReference type="InterPro" id="IPR002881">
    <property type="entry name" value="DUF58"/>
</dbReference>
<dbReference type="RefSeq" id="WP_161925638.1">
    <property type="nucleotide sequence ID" value="NZ_BJOU01000001.1"/>
</dbReference>
<evidence type="ECO:0000259" key="2">
    <source>
        <dbReference type="Pfam" id="PF01882"/>
    </source>
</evidence>
<keyword evidence="4" id="KW-1185">Reference proteome</keyword>
<proteinExistence type="predicted"/>
<feature type="domain" description="DUF58" evidence="2">
    <location>
        <begin position="232"/>
        <end position="408"/>
    </location>
</feature>
<accession>A0A7M3SU03</accession>
<comment type="caution">
    <text evidence="3">The sequence shown here is derived from an EMBL/GenBank/DDBJ whole genome shotgun (WGS) entry which is preliminary data.</text>
</comment>
<dbReference type="AlphaFoldDB" id="A0A7M3SU03"/>
<name>A0A7M3SU03_9ACTN</name>
<sequence>MFVTGRFALLVALGAIPVLIWPNGWTVMAWVAIVFTVMLVDLMVAGPTSALTVTRSKTAPIRLGEHTTTRLSVVNTSRRRYRGRIRDAWQPSAGAGAPENPERRLARDPGFFADLADRWEDFRVKLSGDPAPPGPLANRQDLNVAPGERQFFEVGLRPTRRGDRLAIRITLRRRGPLGLAGRQRSLFLPGSVRALPAFDSRKHLPSRLASLRQLDGRSAVRTRGQGTEFDSLRDYVEGDDVRSIDWRATARRRSTVVRTWQPERDRHVVLVLDTSRTSAGRIGDQPRLDAAMDAALLLAALASHAGDRIDFIAGDRVIHKKVRATRRVNLLNEMVTAMAPLESVLLEADWGLLGAEVSRTVGQRALVVLLTPLEPSAIAESLLPTLAVLAQRYQVVIASVSDPALEEMLDDRSDAVSAYRAAASARTLTQREETAAVLARLGVTVIDRGPEDLPPALADHYLSLKSRGLL</sequence>
<dbReference type="OrthoDB" id="845740at2"/>
<keyword evidence="1" id="KW-1133">Transmembrane helix</keyword>
<gene>
    <name evidence="3" type="ORF">nbrc107697_01660</name>
</gene>
<reference evidence="4" key="1">
    <citation type="submission" date="2019-06" db="EMBL/GenBank/DDBJ databases">
        <title>Gordonia isolated from sludge of a wastewater treatment plant.</title>
        <authorList>
            <person name="Tamura T."/>
            <person name="Aoyama K."/>
            <person name="Kang Y."/>
            <person name="Saito S."/>
            <person name="Akiyama N."/>
            <person name="Yazawa K."/>
            <person name="Gonoi T."/>
            <person name="Mikami Y."/>
        </authorList>
    </citation>
    <scope>NUCLEOTIDE SEQUENCE [LARGE SCALE GENOMIC DNA]</scope>
    <source>
        <strain evidence="4">NBRC 107697</strain>
    </source>
</reference>
<keyword evidence="1" id="KW-0472">Membrane</keyword>
<organism evidence="3 4">
    <name type="scientific">Gordonia crocea</name>
    <dbReference type="NCBI Taxonomy" id="589162"/>
    <lineage>
        <taxon>Bacteria</taxon>
        <taxon>Bacillati</taxon>
        <taxon>Actinomycetota</taxon>
        <taxon>Actinomycetes</taxon>
        <taxon>Mycobacteriales</taxon>
        <taxon>Gordoniaceae</taxon>
        <taxon>Gordonia</taxon>
    </lineage>
</organism>
<keyword evidence="3" id="KW-0449">Lipoprotein</keyword>
<dbReference type="Proteomes" id="UP000444980">
    <property type="component" value="Unassembled WGS sequence"/>
</dbReference>
<evidence type="ECO:0000256" key="1">
    <source>
        <dbReference type="SAM" id="Phobius"/>
    </source>
</evidence>
<evidence type="ECO:0000313" key="4">
    <source>
        <dbReference type="Proteomes" id="UP000444980"/>
    </source>
</evidence>
<dbReference type="EMBL" id="BJOU01000001">
    <property type="protein sequence ID" value="GED96127.1"/>
    <property type="molecule type" value="Genomic_DNA"/>
</dbReference>
<protein>
    <submittedName>
        <fullName evidence="3">Lipoprotein</fullName>
    </submittedName>
</protein>
<evidence type="ECO:0000313" key="3">
    <source>
        <dbReference type="EMBL" id="GED96127.1"/>
    </source>
</evidence>
<dbReference type="PANTHER" id="PTHR33608">
    <property type="entry name" value="BLL2464 PROTEIN"/>
    <property type="match status" value="1"/>
</dbReference>
<feature type="transmembrane region" description="Helical" evidence="1">
    <location>
        <begin position="7"/>
        <end position="24"/>
    </location>
</feature>
<keyword evidence="1" id="KW-0812">Transmembrane</keyword>
<dbReference type="PANTHER" id="PTHR33608:SF3">
    <property type="entry name" value="SLR2013 PROTEIN"/>
    <property type="match status" value="1"/>
</dbReference>
<dbReference type="Pfam" id="PF01882">
    <property type="entry name" value="DUF58"/>
    <property type="match status" value="1"/>
</dbReference>